<evidence type="ECO:0000313" key="4">
    <source>
        <dbReference type="Proteomes" id="UP000509346"/>
    </source>
</evidence>
<dbReference type="SMART" id="SM00014">
    <property type="entry name" value="acidPPc"/>
    <property type="match status" value="1"/>
</dbReference>
<reference evidence="3 4" key="1">
    <citation type="submission" date="2020-07" db="EMBL/GenBank/DDBJ databases">
        <title>Halosimplex litoreum sp. nov. and Halosimplex rubrum sp. nov., isolated from different salt environments.</title>
        <authorList>
            <person name="Cui H."/>
        </authorList>
    </citation>
    <scope>NUCLEOTIDE SEQUENCE [LARGE SCALE GENOMIC DNA]</scope>
    <source>
        <strain evidence="3 4">R2</strain>
    </source>
</reference>
<keyword evidence="1" id="KW-0812">Transmembrane</keyword>
<feature type="transmembrane region" description="Helical" evidence="1">
    <location>
        <begin position="148"/>
        <end position="166"/>
    </location>
</feature>
<protein>
    <submittedName>
        <fullName evidence="3">Phosphatase PAP2 family protein</fullName>
    </submittedName>
</protein>
<keyword evidence="1" id="KW-0472">Membrane</keyword>
<dbReference type="GeneID" id="56085134"/>
<dbReference type="AlphaFoldDB" id="A0A7D5TBR7"/>
<dbReference type="Pfam" id="PF01569">
    <property type="entry name" value="PAP2"/>
    <property type="match status" value="1"/>
</dbReference>
<sequence>MFRLVAASEAIRGAVPAELVPVFGLLTVLGSAKFLMVALSLAYWNDQSRRRELLTVVAVAFVAVSVTLALKYWFGLPRPPAAVRRIAADPSPVGFPSGHAIAATTVYGGTLVALDRYRDPTLLAGTGALVALVGLSRVVIGVHYLGDVVAGFAVGLVMVGVVAVAVDYGPAAVFGLAVVCAVPAVILTTEPGDAALAMGGSVGGLAGAAWRTRAERFRSRVERAAVTVGGVAFVGAAIAVVETVEPLLVPAAAANAALAFGIVSLPALVGRFDGFGSSTAAD</sequence>
<name>A0A7D5TBR7_9EURY</name>
<dbReference type="KEGG" id="hpel:HZS54_21055"/>
<feature type="transmembrane region" description="Helical" evidence="1">
    <location>
        <begin position="171"/>
        <end position="188"/>
    </location>
</feature>
<feature type="domain" description="Phosphatidic acid phosphatase type 2/haloperoxidase" evidence="2">
    <location>
        <begin position="53"/>
        <end position="163"/>
    </location>
</feature>
<feature type="transmembrane region" description="Helical" evidence="1">
    <location>
        <begin position="20"/>
        <end position="41"/>
    </location>
</feature>
<dbReference type="EMBL" id="CP058909">
    <property type="protein sequence ID" value="QLH83970.1"/>
    <property type="molecule type" value="Genomic_DNA"/>
</dbReference>
<dbReference type="Proteomes" id="UP000509346">
    <property type="component" value="Chromosome"/>
</dbReference>
<feature type="transmembrane region" description="Helical" evidence="1">
    <location>
        <begin position="94"/>
        <end position="114"/>
    </location>
</feature>
<feature type="transmembrane region" description="Helical" evidence="1">
    <location>
        <begin position="121"/>
        <end position="142"/>
    </location>
</feature>
<dbReference type="Gene3D" id="1.20.144.10">
    <property type="entry name" value="Phosphatidic acid phosphatase type 2/haloperoxidase"/>
    <property type="match status" value="1"/>
</dbReference>
<accession>A0A7D5TBR7</accession>
<feature type="transmembrane region" description="Helical" evidence="1">
    <location>
        <begin position="194"/>
        <end position="212"/>
    </location>
</feature>
<keyword evidence="4" id="KW-1185">Reference proteome</keyword>
<organism evidence="3 4">
    <name type="scientific">Halosimplex pelagicum</name>
    <dbReference type="NCBI Taxonomy" id="869886"/>
    <lineage>
        <taxon>Archaea</taxon>
        <taxon>Methanobacteriati</taxon>
        <taxon>Methanobacteriota</taxon>
        <taxon>Stenosarchaea group</taxon>
        <taxon>Halobacteria</taxon>
        <taxon>Halobacteriales</taxon>
        <taxon>Haloarculaceae</taxon>
        <taxon>Halosimplex</taxon>
    </lineage>
</organism>
<dbReference type="PANTHER" id="PTHR14969:SF13">
    <property type="entry name" value="AT30094P"/>
    <property type="match status" value="1"/>
</dbReference>
<evidence type="ECO:0000259" key="2">
    <source>
        <dbReference type="SMART" id="SM00014"/>
    </source>
</evidence>
<feature type="transmembrane region" description="Helical" evidence="1">
    <location>
        <begin position="224"/>
        <end position="241"/>
    </location>
</feature>
<dbReference type="PANTHER" id="PTHR14969">
    <property type="entry name" value="SPHINGOSINE-1-PHOSPHATE PHOSPHOHYDROLASE"/>
    <property type="match status" value="1"/>
</dbReference>
<evidence type="ECO:0000313" key="3">
    <source>
        <dbReference type="EMBL" id="QLH83970.1"/>
    </source>
</evidence>
<dbReference type="RefSeq" id="WP_179919071.1">
    <property type="nucleotide sequence ID" value="NZ_CP058909.1"/>
</dbReference>
<feature type="transmembrane region" description="Helical" evidence="1">
    <location>
        <begin position="247"/>
        <end position="269"/>
    </location>
</feature>
<feature type="transmembrane region" description="Helical" evidence="1">
    <location>
        <begin position="53"/>
        <end position="74"/>
    </location>
</feature>
<dbReference type="InterPro" id="IPR036938">
    <property type="entry name" value="PAP2/HPO_sf"/>
</dbReference>
<gene>
    <name evidence="3" type="ORF">HZS54_21055</name>
</gene>
<proteinExistence type="predicted"/>
<dbReference type="SUPFAM" id="SSF48317">
    <property type="entry name" value="Acid phosphatase/Vanadium-dependent haloperoxidase"/>
    <property type="match status" value="1"/>
</dbReference>
<dbReference type="InterPro" id="IPR000326">
    <property type="entry name" value="PAP2/HPO"/>
</dbReference>
<keyword evidence="1" id="KW-1133">Transmembrane helix</keyword>
<evidence type="ECO:0000256" key="1">
    <source>
        <dbReference type="SAM" id="Phobius"/>
    </source>
</evidence>
<dbReference type="OrthoDB" id="10182at2157"/>